<name>A0ABT1LGA4_9HYPH</name>
<dbReference type="RefSeq" id="WP_254745396.1">
    <property type="nucleotide sequence ID" value="NZ_JANCLU010000022.1"/>
</dbReference>
<sequence>MSQSAITIRLARARDADTIASVHDAAWREAYRGIIPGRELERMVQRRGPAWWAALLERGARVAVVEFDERIRGYASYGRNRLAASPYRGEIFELYLSPEFQGLGFGRRMFEAARRDLAGNGYEGLIVWALADNERACGFYRHLGGIQVREMRERFGTDTRQRVAFGWV</sequence>
<protein>
    <submittedName>
        <fullName evidence="4">GNAT family N-acetyltransferase</fullName>
    </submittedName>
</protein>
<keyword evidence="5" id="KW-1185">Reference proteome</keyword>
<dbReference type="CDD" id="cd04301">
    <property type="entry name" value="NAT_SF"/>
    <property type="match status" value="1"/>
</dbReference>
<dbReference type="SUPFAM" id="SSF55729">
    <property type="entry name" value="Acyl-CoA N-acyltransferases (Nat)"/>
    <property type="match status" value="1"/>
</dbReference>
<keyword evidence="1" id="KW-0808">Transferase</keyword>
<dbReference type="InterPro" id="IPR000182">
    <property type="entry name" value="GNAT_dom"/>
</dbReference>
<dbReference type="PANTHER" id="PTHR43877">
    <property type="entry name" value="AMINOALKYLPHOSPHONATE N-ACETYLTRANSFERASE-RELATED-RELATED"/>
    <property type="match status" value="1"/>
</dbReference>
<evidence type="ECO:0000313" key="5">
    <source>
        <dbReference type="Proteomes" id="UP001205890"/>
    </source>
</evidence>
<dbReference type="Gene3D" id="3.40.630.30">
    <property type="match status" value="1"/>
</dbReference>
<accession>A0ABT1LGA4</accession>
<gene>
    <name evidence="4" type="ORF">NK718_18550</name>
</gene>
<organism evidence="4 5">
    <name type="scientific">Alsobacter ponti</name>
    <dbReference type="NCBI Taxonomy" id="2962936"/>
    <lineage>
        <taxon>Bacteria</taxon>
        <taxon>Pseudomonadati</taxon>
        <taxon>Pseudomonadota</taxon>
        <taxon>Alphaproteobacteria</taxon>
        <taxon>Hyphomicrobiales</taxon>
        <taxon>Alsobacteraceae</taxon>
        <taxon>Alsobacter</taxon>
    </lineage>
</organism>
<evidence type="ECO:0000259" key="3">
    <source>
        <dbReference type="PROSITE" id="PS51186"/>
    </source>
</evidence>
<evidence type="ECO:0000256" key="2">
    <source>
        <dbReference type="ARBA" id="ARBA00023315"/>
    </source>
</evidence>
<dbReference type="InterPro" id="IPR016181">
    <property type="entry name" value="Acyl_CoA_acyltransferase"/>
</dbReference>
<dbReference type="PROSITE" id="PS51186">
    <property type="entry name" value="GNAT"/>
    <property type="match status" value="1"/>
</dbReference>
<proteinExistence type="predicted"/>
<dbReference type="EMBL" id="JANCLU010000022">
    <property type="protein sequence ID" value="MCP8940531.1"/>
    <property type="molecule type" value="Genomic_DNA"/>
</dbReference>
<evidence type="ECO:0000313" key="4">
    <source>
        <dbReference type="EMBL" id="MCP8940531.1"/>
    </source>
</evidence>
<dbReference type="InterPro" id="IPR050832">
    <property type="entry name" value="Bact_Acetyltransf"/>
</dbReference>
<dbReference type="Proteomes" id="UP001205890">
    <property type="component" value="Unassembled WGS sequence"/>
</dbReference>
<reference evidence="4 5" key="1">
    <citation type="submission" date="2022-07" db="EMBL/GenBank/DDBJ databases">
        <authorList>
            <person name="Li W.-J."/>
            <person name="Deng Q.-Q."/>
        </authorList>
    </citation>
    <scope>NUCLEOTIDE SEQUENCE [LARGE SCALE GENOMIC DNA]</scope>
    <source>
        <strain evidence="4 5">SYSU M60028</strain>
    </source>
</reference>
<feature type="domain" description="N-acetyltransferase" evidence="3">
    <location>
        <begin position="6"/>
        <end position="168"/>
    </location>
</feature>
<dbReference type="Pfam" id="PF00583">
    <property type="entry name" value="Acetyltransf_1"/>
    <property type="match status" value="1"/>
</dbReference>
<keyword evidence="2" id="KW-0012">Acyltransferase</keyword>
<evidence type="ECO:0000256" key="1">
    <source>
        <dbReference type="ARBA" id="ARBA00022679"/>
    </source>
</evidence>
<comment type="caution">
    <text evidence="4">The sequence shown here is derived from an EMBL/GenBank/DDBJ whole genome shotgun (WGS) entry which is preliminary data.</text>
</comment>